<dbReference type="Proteomes" id="UP000467841">
    <property type="component" value="Unassembled WGS sequence"/>
</dbReference>
<comment type="caution">
    <text evidence="2">The sequence shown here is derived from an EMBL/GenBank/DDBJ whole genome shotgun (WGS) entry which is preliminary data.</text>
</comment>
<evidence type="ECO:0000256" key="1">
    <source>
        <dbReference type="SAM" id="SignalP"/>
    </source>
</evidence>
<name>A0A6D2IC14_9BRAS</name>
<keyword evidence="3" id="KW-1185">Reference proteome</keyword>
<gene>
    <name evidence="2" type="ORF">MERR_LOCUS11672</name>
</gene>
<protein>
    <submittedName>
        <fullName evidence="2">Uncharacterized protein</fullName>
    </submittedName>
</protein>
<evidence type="ECO:0000313" key="2">
    <source>
        <dbReference type="EMBL" id="CAA7024437.1"/>
    </source>
</evidence>
<proteinExistence type="predicted"/>
<accession>A0A6D2IC14</accession>
<dbReference type="AlphaFoldDB" id="A0A6D2IC14"/>
<organism evidence="2 3">
    <name type="scientific">Microthlaspi erraticum</name>
    <dbReference type="NCBI Taxonomy" id="1685480"/>
    <lineage>
        <taxon>Eukaryota</taxon>
        <taxon>Viridiplantae</taxon>
        <taxon>Streptophyta</taxon>
        <taxon>Embryophyta</taxon>
        <taxon>Tracheophyta</taxon>
        <taxon>Spermatophyta</taxon>
        <taxon>Magnoliopsida</taxon>
        <taxon>eudicotyledons</taxon>
        <taxon>Gunneridae</taxon>
        <taxon>Pentapetalae</taxon>
        <taxon>rosids</taxon>
        <taxon>malvids</taxon>
        <taxon>Brassicales</taxon>
        <taxon>Brassicaceae</taxon>
        <taxon>Coluteocarpeae</taxon>
        <taxon>Microthlaspi</taxon>
    </lineage>
</organism>
<reference evidence="2" key="1">
    <citation type="submission" date="2020-01" db="EMBL/GenBank/DDBJ databases">
        <authorList>
            <person name="Mishra B."/>
        </authorList>
    </citation>
    <scope>NUCLEOTIDE SEQUENCE [LARGE SCALE GENOMIC DNA]</scope>
</reference>
<dbReference type="OrthoDB" id="10348191at2759"/>
<dbReference type="EMBL" id="CACVBM020000888">
    <property type="protein sequence ID" value="CAA7024437.1"/>
    <property type="molecule type" value="Genomic_DNA"/>
</dbReference>
<feature type="signal peptide" evidence="1">
    <location>
        <begin position="1"/>
        <end position="21"/>
    </location>
</feature>
<feature type="chain" id="PRO_5025624399" evidence="1">
    <location>
        <begin position="22"/>
        <end position="157"/>
    </location>
</feature>
<sequence length="157" mass="17929">MVKFLALIILLQLRMFSVSYAGSISMTMILIGPNFTRSFHLVQADETTVEIGVFQVVETGVVYVAEPLQDCLNLIIPINKDWFGLCEKIQTGANSRRVKIGNSVFVTKATAETLKQYTCMAGVKVLFVDRYEESEWWNWNTMAKGFTFFTILYLLKY</sequence>
<evidence type="ECO:0000313" key="3">
    <source>
        <dbReference type="Proteomes" id="UP000467841"/>
    </source>
</evidence>
<keyword evidence="1" id="KW-0732">Signal</keyword>